<accession>A0A5N6AX25</accession>
<dbReference type="Pfam" id="PF15567">
    <property type="entry name" value="Imm35"/>
    <property type="match status" value="1"/>
</dbReference>
<keyword evidence="3" id="KW-1185">Reference proteome</keyword>
<dbReference type="InterPro" id="IPR029082">
    <property type="entry name" value="Imm35"/>
</dbReference>
<comment type="caution">
    <text evidence="2">The sequence shown here is derived from an EMBL/GenBank/DDBJ whole genome shotgun (WGS) entry which is preliminary data.</text>
</comment>
<dbReference type="EMBL" id="VDMA02000057">
    <property type="protein sequence ID" value="KAB8172349.1"/>
    <property type="molecule type" value="Genomic_DNA"/>
</dbReference>
<sequence>MDQVQAKQLAERFLFDEIQPEVGYPLTFCGEEESLRYWIFYYNTVQFCETGEIGFALAGNGPILVAKDDGVITTARTDIPLEGQL</sequence>
<feature type="domain" description="Immunity protein 35" evidence="1">
    <location>
        <begin position="7"/>
        <end position="73"/>
    </location>
</feature>
<dbReference type="AlphaFoldDB" id="A0A5N6AX25"/>
<dbReference type="RefSeq" id="WP_139580897.1">
    <property type="nucleotide sequence ID" value="NZ_VDMA02000057.1"/>
</dbReference>
<evidence type="ECO:0000313" key="3">
    <source>
        <dbReference type="Proteomes" id="UP000313066"/>
    </source>
</evidence>
<protein>
    <recommendedName>
        <fullName evidence="1">Immunity protein 35 domain-containing protein</fullName>
    </recommendedName>
</protein>
<name>A0A5N6AX25_9ACTN</name>
<reference evidence="2 3" key="1">
    <citation type="submission" date="2019-10" db="EMBL/GenBank/DDBJ databases">
        <title>Nonomuraea sp. nov., isolated from Phyllanthus amarus.</title>
        <authorList>
            <person name="Klykleung N."/>
            <person name="Tanasupawat S."/>
        </authorList>
    </citation>
    <scope>NUCLEOTIDE SEQUENCE [LARGE SCALE GENOMIC DNA]</scope>
    <source>
        <strain evidence="2 3">CR1-09</strain>
    </source>
</reference>
<dbReference type="Proteomes" id="UP000313066">
    <property type="component" value="Unassembled WGS sequence"/>
</dbReference>
<organism evidence="2 3">
    <name type="scientific">Microbispora catharanthi</name>
    <dbReference type="NCBI Taxonomy" id="1712871"/>
    <lineage>
        <taxon>Bacteria</taxon>
        <taxon>Bacillati</taxon>
        <taxon>Actinomycetota</taxon>
        <taxon>Actinomycetes</taxon>
        <taxon>Streptosporangiales</taxon>
        <taxon>Streptosporangiaceae</taxon>
        <taxon>Microbispora</taxon>
    </lineage>
</organism>
<proteinExistence type="predicted"/>
<gene>
    <name evidence="2" type="ORF">FH610_042420</name>
</gene>
<evidence type="ECO:0000313" key="2">
    <source>
        <dbReference type="EMBL" id="KAB8172349.1"/>
    </source>
</evidence>
<evidence type="ECO:0000259" key="1">
    <source>
        <dbReference type="Pfam" id="PF15567"/>
    </source>
</evidence>